<dbReference type="RefSeq" id="XP_013252711.1">
    <property type="nucleotide sequence ID" value="XM_013397257.1"/>
</dbReference>
<protein>
    <submittedName>
        <fullName evidence="1">Uncharacterized protein</fullName>
    </submittedName>
</protein>
<dbReference type="OrthoDB" id="345320at2759"/>
<reference evidence="1" key="2">
    <citation type="submission" date="2013-10" db="EMBL/GenBank/DDBJ databases">
        <authorList>
            <person name="Aslett M."/>
        </authorList>
    </citation>
    <scope>NUCLEOTIDE SEQUENCE</scope>
    <source>
        <strain evidence="1">Houghton</strain>
    </source>
</reference>
<sequence>MFPKLSADKVRWMRLYCTAAFGLGVAASTLAGSQDYSSTPSKPSYCYKQHLKTLRRNNKITEEKYRRLLTGADM</sequence>
<dbReference type="AlphaFoldDB" id="U6G975"/>
<dbReference type="GeneID" id="25273945"/>
<dbReference type="Proteomes" id="UP000018050">
    <property type="component" value="Unassembled WGS sequence"/>
</dbReference>
<proteinExistence type="predicted"/>
<gene>
    <name evidence="1" type="ORF">EAH_00058750</name>
</gene>
<keyword evidence="2" id="KW-1185">Reference proteome</keyword>
<evidence type="ECO:0000313" key="2">
    <source>
        <dbReference type="Proteomes" id="UP000018050"/>
    </source>
</evidence>
<reference evidence="1" key="1">
    <citation type="submission" date="2013-10" db="EMBL/GenBank/DDBJ databases">
        <title>Genomic analysis of the causative agents of coccidiosis in chickens.</title>
        <authorList>
            <person name="Reid A.J."/>
            <person name="Blake D."/>
            <person name="Billington K."/>
            <person name="Browne H."/>
            <person name="Dunn M."/>
            <person name="Hung S."/>
            <person name="Kawahara F."/>
            <person name="Miranda-Saavedra D."/>
            <person name="Mourier T."/>
            <person name="Nagra H."/>
            <person name="Otto T.D."/>
            <person name="Rawlings N."/>
            <person name="Sanchez A."/>
            <person name="Sanders M."/>
            <person name="Subramaniam C."/>
            <person name="Tay Y."/>
            <person name="Dear P."/>
            <person name="Doerig C."/>
            <person name="Gruber A."/>
            <person name="Parkinson J."/>
            <person name="Shirley M."/>
            <person name="Wan K.L."/>
            <person name="Berriman M."/>
            <person name="Tomley F."/>
            <person name="Pain A."/>
        </authorList>
    </citation>
    <scope>NUCLEOTIDE SEQUENCE</scope>
    <source>
        <strain evidence="1">Houghton</strain>
    </source>
</reference>
<organism evidence="1 2">
    <name type="scientific">Eimeria acervulina</name>
    <name type="common">Coccidian parasite</name>
    <dbReference type="NCBI Taxonomy" id="5801"/>
    <lineage>
        <taxon>Eukaryota</taxon>
        <taxon>Sar</taxon>
        <taxon>Alveolata</taxon>
        <taxon>Apicomplexa</taxon>
        <taxon>Conoidasida</taxon>
        <taxon>Coccidia</taxon>
        <taxon>Eucoccidiorida</taxon>
        <taxon>Eimeriorina</taxon>
        <taxon>Eimeriidae</taxon>
        <taxon>Eimeria</taxon>
    </lineage>
</organism>
<accession>U6G975</accession>
<evidence type="ECO:0000313" key="1">
    <source>
        <dbReference type="EMBL" id="CDI76811.1"/>
    </source>
</evidence>
<name>U6G975_EIMAC</name>
<dbReference type="EMBL" id="HG670468">
    <property type="protein sequence ID" value="CDI76811.1"/>
    <property type="molecule type" value="Genomic_DNA"/>
</dbReference>
<dbReference type="VEuPathDB" id="ToxoDB:EAH_00058750"/>
<dbReference type="OMA" id="VCKAHTP"/>